<evidence type="ECO:0000313" key="3">
    <source>
        <dbReference type="EMBL" id="NJC04906.1"/>
    </source>
</evidence>
<keyword evidence="1" id="KW-0732">Signal</keyword>
<evidence type="ECO:0000259" key="2">
    <source>
        <dbReference type="Pfam" id="PF03572"/>
    </source>
</evidence>
<evidence type="ECO:0000313" key="4">
    <source>
        <dbReference type="Proteomes" id="UP000558192"/>
    </source>
</evidence>
<dbReference type="InterPro" id="IPR029045">
    <property type="entry name" value="ClpP/crotonase-like_dom_sf"/>
</dbReference>
<keyword evidence="3" id="KW-0378">Hydrolase</keyword>
<dbReference type="GO" id="GO:0030288">
    <property type="term" value="C:outer membrane-bounded periplasmic space"/>
    <property type="evidence" value="ECO:0007669"/>
    <property type="project" value="TreeGrafter"/>
</dbReference>
<evidence type="ECO:0000256" key="1">
    <source>
        <dbReference type="SAM" id="SignalP"/>
    </source>
</evidence>
<dbReference type="InterPro" id="IPR005151">
    <property type="entry name" value="Tail-specific_protease"/>
</dbReference>
<dbReference type="GO" id="GO:0008236">
    <property type="term" value="F:serine-type peptidase activity"/>
    <property type="evidence" value="ECO:0007669"/>
    <property type="project" value="InterPro"/>
</dbReference>
<dbReference type="PANTHER" id="PTHR32060">
    <property type="entry name" value="TAIL-SPECIFIC PROTEASE"/>
    <property type="match status" value="1"/>
</dbReference>
<dbReference type="Gene3D" id="3.30.750.170">
    <property type="match status" value="1"/>
</dbReference>
<comment type="caution">
    <text evidence="3">The sequence shown here is derived from an EMBL/GenBank/DDBJ whole genome shotgun (WGS) entry which is preliminary data.</text>
</comment>
<dbReference type="Gene3D" id="2.30.42.10">
    <property type="match status" value="1"/>
</dbReference>
<dbReference type="PROSITE" id="PS51257">
    <property type="entry name" value="PROKAR_LIPOPROTEIN"/>
    <property type="match status" value="1"/>
</dbReference>
<reference evidence="3 4" key="1">
    <citation type="submission" date="2020-03" db="EMBL/GenBank/DDBJ databases">
        <title>Genomic Encyclopedia of Type Strains, Phase IV (KMG-IV): sequencing the most valuable type-strain genomes for metagenomic binning, comparative biology and taxonomic classification.</title>
        <authorList>
            <person name="Goeker M."/>
        </authorList>
    </citation>
    <scope>NUCLEOTIDE SEQUENCE [LARGE SCALE GENOMIC DNA]</scope>
    <source>
        <strain evidence="3 4">DSM 16846</strain>
    </source>
</reference>
<name>A0A7X5Y4G1_9SPHN</name>
<dbReference type="PANTHER" id="PTHR32060:SF30">
    <property type="entry name" value="CARBOXY-TERMINAL PROCESSING PROTEASE CTPA"/>
    <property type="match status" value="1"/>
</dbReference>
<dbReference type="Gene3D" id="3.90.226.10">
    <property type="entry name" value="2-enoyl-CoA Hydratase, Chain A, domain 1"/>
    <property type="match status" value="1"/>
</dbReference>
<dbReference type="RefSeq" id="WP_168067667.1">
    <property type="nucleotide sequence ID" value="NZ_JAATJC010000001.1"/>
</dbReference>
<dbReference type="GO" id="GO:0004175">
    <property type="term" value="F:endopeptidase activity"/>
    <property type="evidence" value="ECO:0007669"/>
    <property type="project" value="TreeGrafter"/>
</dbReference>
<dbReference type="AlphaFoldDB" id="A0A7X5Y4G1"/>
<feature type="domain" description="Tail specific protease" evidence="2">
    <location>
        <begin position="239"/>
        <end position="377"/>
    </location>
</feature>
<proteinExistence type="predicted"/>
<feature type="signal peptide" evidence="1">
    <location>
        <begin position="1"/>
        <end position="26"/>
    </location>
</feature>
<dbReference type="GO" id="GO:0006508">
    <property type="term" value="P:proteolysis"/>
    <property type="evidence" value="ECO:0007669"/>
    <property type="project" value="UniProtKB-KW"/>
</dbReference>
<dbReference type="CDD" id="cd07561">
    <property type="entry name" value="Peptidase_S41_CPP_like"/>
    <property type="match status" value="1"/>
</dbReference>
<dbReference type="EMBL" id="JAATJC010000001">
    <property type="protein sequence ID" value="NJC04906.1"/>
    <property type="molecule type" value="Genomic_DNA"/>
</dbReference>
<dbReference type="SUPFAM" id="SSF52096">
    <property type="entry name" value="ClpP/crotonase"/>
    <property type="match status" value="1"/>
</dbReference>
<keyword evidence="4" id="KW-1185">Reference proteome</keyword>
<organism evidence="3 4">
    <name type="scientific">Sphingomonas kaistensis</name>
    <dbReference type="NCBI Taxonomy" id="298708"/>
    <lineage>
        <taxon>Bacteria</taxon>
        <taxon>Pseudomonadati</taxon>
        <taxon>Pseudomonadota</taxon>
        <taxon>Alphaproteobacteria</taxon>
        <taxon>Sphingomonadales</taxon>
        <taxon>Sphingomonadaceae</taxon>
        <taxon>Sphingomonas</taxon>
    </lineage>
</organism>
<dbReference type="Proteomes" id="UP000558192">
    <property type="component" value="Unassembled WGS sequence"/>
</dbReference>
<dbReference type="GO" id="GO:0007165">
    <property type="term" value="P:signal transduction"/>
    <property type="evidence" value="ECO:0007669"/>
    <property type="project" value="TreeGrafter"/>
</dbReference>
<dbReference type="InterPro" id="IPR036034">
    <property type="entry name" value="PDZ_sf"/>
</dbReference>
<accession>A0A7X5Y4G1</accession>
<protein>
    <submittedName>
        <fullName evidence="3">C-terminal processing protease CtpA/Prc</fullName>
    </submittedName>
</protein>
<gene>
    <name evidence="3" type="ORF">GGQ97_000699</name>
</gene>
<keyword evidence="3" id="KW-0645">Protease</keyword>
<feature type="chain" id="PRO_5030904196" evidence="1">
    <location>
        <begin position="27"/>
        <end position="480"/>
    </location>
</feature>
<sequence length="480" mass="50434">MRQISRLRQVSSLLCISVLLSSCGGGDGATPDSAGTPPVIVTPPPTTPPTNTACSLTSRLEWVQARLKEDYLNPDLLANISPAGYTDIQQYINDLTAPARAAGKDKLNFSYVTSIAEETALTNSGSSAGLGVRLYTEGSRLFISEAFEGAPGLAAGLDRGVEILAIGTSASTLQNVSDLIASGGLSAALGPSEPGVTRTFRIRSVSGVESVITATKADYALDPVSDRYGGKILTDGGKKVGYVNLRTFIVANADQQLRTVFADFKAQGVTEVIIDLRYNGGGLVSLAETLTNLLGANRTSSDIQSKTVFNARLSSNNRTTYFAPQTQSIAPTKIAFIGGPATASASELVMNALIPYYGANVGLIGANTYGKPVGQIARDRAECDDRFRIIAFQTVNRDNNGDYFNGLASSFQRTCRATDDLTRQLGDPTETSIKTALDFLAGRSCTAITGGISSLSVGEGRALLQSPTPTSAQREVPGLF</sequence>
<dbReference type="Pfam" id="PF03572">
    <property type="entry name" value="Peptidase_S41"/>
    <property type="match status" value="1"/>
</dbReference>